<dbReference type="SMART" id="SM00283">
    <property type="entry name" value="MA"/>
    <property type="match status" value="1"/>
</dbReference>
<feature type="compositionally biased region" description="Low complexity" evidence="8">
    <location>
        <begin position="520"/>
        <end position="540"/>
    </location>
</feature>
<protein>
    <submittedName>
        <fullName evidence="12">Methyl-accepting chemotaxis protein</fullName>
    </submittedName>
</protein>
<dbReference type="InterPro" id="IPR024478">
    <property type="entry name" value="HlyB_4HB_MCP"/>
</dbReference>
<keyword evidence="2" id="KW-1003">Cell membrane</keyword>
<evidence type="ECO:0000256" key="3">
    <source>
        <dbReference type="ARBA" id="ARBA00023136"/>
    </source>
</evidence>
<dbReference type="PANTHER" id="PTHR32089">
    <property type="entry name" value="METHYL-ACCEPTING CHEMOTAXIS PROTEIN MCPB"/>
    <property type="match status" value="1"/>
</dbReference>
<keyword evidence="4 6" id="KW-0807">Transducer</keyword>
<dbReference type="PRINTS" id="PR00260">
    <property type="entry name" value="CHEMTRNSDUCR"/>
</dbReference>
<dbReference type="CDD" id="cd06225">
    <property type="entry name" value="HAMP"/>
    <property type="match status" value="1"/>
</dbReference>
<dbReference type="InterPro" id="IPR004089">
    <property type="entry name" value="MCPsignal_dom"/>
</dbReference>
<dbReference type="Gene3D" id="1.10.287.950">
    <property type="entry name" value="Methyl-accepting chemotaxis protein"/>
    <property type="match status" value="1"/>
</dbReference>
<dbReference type="Proteomes" id="UP000199687">
    <property type="component" value="Unassembled WGS sequence"/>
</dbReference>
<dbReference type="GO" id="GO:0004888">
    <property type="term" value="F:transmembrane signaling receptor activity"/>
    <property type="evidence" value="ECO:0007669"/>
    <property type="project" value="InterPro"/>
</dbReference>
<comment type="subcellular location">
    <subcellularLocation>
        <location evidence="1">Cell membrane</location>
    </subcellularLocation>
</comment>
<evidence type="ECO:0000256" key="8">
    <source>
        <dbReference type="SAM" id="MobiDB-lite"/>
    </source>
</evidence>
<dbReference type="STRING" id="531814.SAMN04487944_12210"/>
<dbReference type="PROSITE" id="PS50885">
    <property type="entry name" value="HAMP"/>
    <property type="match status" value="1"/>
</dbReference>
<feature type="transmembrane region" description="Helical" evidence="9">
    <location>
        <begin position="12"/>
        <end position="32"/>
    </location>
</feature>
<feature type="region of interest" description="Disordered" evidence="8">
    <location>
        <begin position="517"/>
        <end position="540"/>
    </location>
</feature>
<evidence type="ECO:0000256" key="7">
    <source>
        <dbReference type="SAM" id="Coils"/>
    </source>
</evidence>
<keyword evidence="9" id="KW-0812">Transmembrane</keyword>
<dbReference type="InterPro" id="IPR004090">
    <property type="entry name" value="Chemotax_Me-accpt_rcpt"/>
</dbReference>
<keyword evidence="13" id="KW-1185">Reference proteome</keyword>
<dbReference type="GO" id="GO:0006935">
    <property type="term" value="P:chemotaxis"/>
    <property type="evidence" value="ECO:0007669"/>
    <property type="project" value="InterPro"/>
</dbReference>
<name>A0A1H9V9J6_9BACI</name>
<dbReference type="SUPFAM" id="SSF58104">
    <property type="entry name" value="Methyl-accepting chemotaxis protein (MCP) signaling domain"/>
    <property type="match status" value="1"/>
</dbReference>
<dbReference type="PROSITE" id="PS50111">
    <property type="entry name" value="CHEMOTAXIS_TRANSDUC_2"/>
    <property type="match status" value="1"/>
</dbReference>
<sequence length="559" mass="60572">MKITGKLVMSYMILAVVVVILGVAAFLGLTAINSSTDSMYNERLKSTSYLIDMTQLMENTRVQMLTSVVDEDTERTEKALENIEQLNEILQSYGSYEFMKEERVLDDFIQNWQAFSEIVQANVAAIKAEEYDTAIQGIQQGGEVFRAARAELQELRTLNDELAEEAFEESQNLSNILETFIIIISIIAVIIAIAVGIFMGRAIGKPMTQLATRLKEVAAGNLRGETLKSKRKDEIGELVRATNEMQSQLKTLITSVTDATDKVLGSSEELTQSANEVMQGSEQISTTMEELSSGAESQANHASDLADNMSTFVEKVNQSSGQSEQVTNSSNDVIALTEQGSDMMRSSVSQMGVIDELIQGSVQSVKGLDNKSKEVTKLVGVIEEIAEQTNLLALNAAIEAARAGEHGKGFAVVADEVRKLAEQVSESVGEITGIVTAIQSETTHVVGALENGYNEVEKGTNQIQQTGQTFDQITNAVSKMGINVQSISETLAEITSNTQEMSTSVEEIASVSEQSAAGIEETSASAQQSSSTMQEVSSSSEELARLAEELQLLVKKFEV</sequence>
<evidence type="ECO:0000313" key="13">
    <source>
        <dbReference type="Proteomes" id="UP000199687"/>
    </source>
</evidence>
<evidence type="ECO:0000256" key="2">
    <source>
        <dbReference type="ARBA" id="ARBA00022475"/>
    </source>
</evidence>
<evidence type="ECO:0000256" key="9">
    <source>
        <dbReference type="SAM" id="Phobius"/>
    </source>
</evidence>
<evidence type="ECO:0000259" key="11">
    <source>
        <dbReference type="PROSITE" id="PS50885"/>
    </source>
</evidence>
<evidence type="ECO:0000256" key="5">
    <source>
        <dbReference type="ARBA" id="ARBA00029447"/>
    </source>
</evidence>
<dbReference type="GO" id="GO:0007165">
    <property type="term" value="P:signal transduction"/>
    <property type="evidence" value="ECO:0007669"/>
    <property type="project" value="UniProtKB-KW"/>
</dbReference>
<feature type="domain" description="HAMP" evidence="11">
    <location>
        <begin position="201"/>
        <end position="254"/>
    </location>
</feature>
<dbReference type="Pfam" id="PF00015">
    <property type="entry name" value="MCPsignal"/>
    <property type="match status" value="1"/>
</dbReference>
<feature type="transmembrane region" description="Helical" evidence="9">
    <location>
        <begin position="180"/>
        <end position="200"/>
    </location>
</feature>
<dbReference type="SMART" id="SM00304">
    <property type="entry name" value="HAMP"/>
    <property type="match status" value="1"/>
</dbReference>
<keyword evidence="3 9" id="KW-0472">Membrane</keyword>
<feature type="coiled-coil region" evidence="7">
    <location>
        <begin position="145"/>
        <end position="172"/>
    </location>
</feature>
<dbReference type="Pfam" id="PF12729">
    <property type="entry name" value="4HB_MCP_1"/>
    <property type="match status" value="1"/>
</dbReference>
<dbReference type="EMBL" id="FOGL01000022">
    <property type="protein sequence ID" value="SES17897.1"/>
    <property type="molecule type" value="Genomic_DNA"/>
</dbReference>
<dbReference type="Gene3D" id="6.10.340.10">
    <property type="match status" value="1"/>
</dbReference>
<dbReference type="OrthoDB" id="9804712at2"/>
<evidence type="ECO:0000256" key="1">
    <source>
        <dbReference type="ARBA" id="ARBA00004236"/>
    </source>
</evidence>
<gene>
    <name evidence="12" type="ORF">SAMN04487944_12210</name>
</gene>
<keyword evidence="9" id="KW-1133">Transmembrane helix</keyword>
<proteinExistence type="inferred from homology"/>
<evidence type="ECO:0000313" key="12">
    <source>
        <dbReference type="EMBL" id="SES17897.1"/>
    </source>
</evidence>
<dbReference type="PANTHER" id="PTHR32089:SF112">
    <property type="entry name" value="LYSOZYME-LIKE PROTEIN-RELATED"/>
    <property type="match status" value="1"/>
</dbReference>
<evidence type="ECO:0000256" key="4">
    <source>
        <dbReference type="ARBA" id="ARBA00023224"/>
    </source>
</evidence>
<feature type="domain" description="Methyl-accepting transducer" evidence="10">
    <location>
        <begin position="273"/>
        <end position="509"/>
    </location>
</feature>
<dbReference type="RefSeq" id="WP_089743469.1">
    <property type="nucleotide sequence ID" value="NZ_FOGL01000022.1"/>
</dbReference>
<dbReference type="AlphaFoldDB" id="A0A1H9V9J6"/>
<evidence type="ECO:0000256" key="6">
    <source>
        <dbReference type="PROSITE-ProRule" id="PRU00284"/>
    </source>
</evidence>
<reference evidence="12 13" key="1">
    <citation type="submission" date="2016-10" db="EMBL/GenBank/DDBJ databases">
        <authorList>
            <person name="de Groot N.N."/>
        </authorList>
    </citation>
    <scope>NUCLEOTIDE SEQUENCE [LARGE SCALE GENOMIC DNA]</scope>
    <source>
        <strain evidence="12 13">CGMCC 1.7727</strain>
    </source>
</reference>
<dbReference type="Pfam" id="PF00672">
    <property type="entry name" value="HAMP"/>
    <property type="match status" value="1"/>
</dbReference>
<accession>A0A1H9V9J6</accession>
<organism evidence="12 13">
    <name type="scientific">Gracilibacillus ureilyticus</name>
    <dbReference type="NCBI Taxonomy" id="531814"/>
    <lineage>
        <taxon>Bacteria</taxon>
        <taxon>Bacillati</taxon>
        <taxon>Bacillota</taxon>
        <taxon>Bacilli</taxon>
        <taxon>Bacillales</taxon>
        <taxon>Bacillaceae</taxon>
        <taxon>Gracilibacillus</taxon>
    </lineage>
</organism>
<keyword evidence="7" id="KW-0175">Coiled coil</keyword>
<dbReference type="CDD" id="cd11386">
    <property type="entry name" value="MCP_signal"/>
    <property type="match status" value="1"/>
</dbReference>
<dbReference type="GO" id="GO:0005886">
    <property type="term" value="C:plasma membrane"/>
    <property type="evidence" value="ECO:0007669"/>
    <property type="project" value="UniProtKB-SubCell"/>
</dbReference>
<dbReference type="InterPro" id="IPR003660">
    <property type="entry name" value="HAMP_dom"/>
</dbReference>
<comment type="similarity">
    <text evidence="5">Belongs to the methyl-accepting chemotaxis (MCP) protein family.</text>
</comment>
<evidence type="ECO:0000259" key="10">
    <source>
        <dbReference type="PROSITE" id="PS50111"/>
    </source>
</evidence>